<name>A0A1D9LKN3_9NEIS</name>
<feature type="transmembrane region" description="Helical" evidence="5">
    <location>
        <begin position="209"/>
        <end position="226"/>
    </location>
</feature>
<feature type="domain" description="EamA" evidence="6">
    <location>
        <begin position="142"/>
        <end position="278"/>
    </location>
</feature>
<evidence type="ECO:0000313" key="7">
    <source>
        <dbReference type="EMBL" id="AOZ51836.1"/>
    </source>
</evidence>
<evidence type="ECO:0000313" key="8">
    <source>
        <dbReference type="Proteomes" id="UP000178776"/>
    </source>
</evidence>
<evidence type="ECO:0000259" key="6">
    <source>
        <dbReference type="Pfam" id="PF00892"/>
    </source>
</evidence>
<feature type="transmembrane region" description="Helical" evidence="5">
    <location>
        <begin position="140"/>
        <end position="159"/>
    </location>
</feature>
<feature type="transmembrane region" description="Helical" evidence="5">
    <location>
        <begin position="171"/>
        <end position="189"/>
    </location>
</feature>
<dbReference type="InterPro" id="IPR000620">
    <property type="entry name" value="EamA_dom"/>
</dbReference>
<evidence type="ECO:0000256" key="4">
    <source>
        <dbReference type="ARBA" id="ARBA00023136"/>
    </source>
</evidence>
<evidence type="ECO:0000256" key="5">
    <source>
        <dbReference type="SAM" id="Phobius"/>
    </source>
</evidence>
<reference evidence="7 8" key="1">
    <citation type="submission" date="2016-10" db="EMBL/GenBank/DDBJ databases">
        <title>Chromobacterium muskegensis sp. nov., an insecticidal bacterium isolated from Sphagnum bogs.</title>
        <authorList>
            <person name="Sparks M.E."/>
            <person name="Blackburn M.B."/>
            <person name="Gundersen-Rindal D.E."/>
            <person name="Mitchell A."/>
            <person name="Farrar R."/>
            <person name="Kuhar D."/>
        </authorList>
    </citation>
    <scope>NUCLEOTIDE SEQUENCE [LARGE SCALE GENOMIC DNA]</scope>
    <source>
        <strain evidence="7 8">21-1</strain>
    </source>
</reference>
<feature type="domain" description="EamA" evidence="6">
    <location>
        <begin position="7"/>
        <end position="131"/>
    </location>
</feature>
<evidence type="ECO:0000256" key="3">
    <source>
        <dbReference type="ARBA" id="ARBA00022989"/>
    </source>
</evidence>
<dbReference type="PANTHER" id="PTHR32322:SF9">
    <property type="entry name" value="AMINO-ACID METABOLITE EFFLUX PUMP-RELATED"/>
    <property type="match status" value="1"/>
</dbReference>
<feature type="transmembrane region" description="Helical" evidence="5">
    <location>
        <begin position="115"/>
        <end position="134"/>
    </location>
</feature>
<keyword evidence="3 5" id="KW-1133">Transmembrane helix</keyword>
<keyword evidence="2 5" id="KW-0812">Transmembrane</keyword>
<dbReference type="InterPro" id="IPR050638">
    <property type="entry name" value="AA-Vitamin_Transporters"/>
</dbReference>
<proteinExistence type="predicted"/>
<feature type="transmembrane region" description="Helical" evidence="5">
    <location>
        <begin position="88"/>
        <end position="108"/>
    </location>
</feature>
<organism evidence="7 8">
    <name type="scientific">Chromobacterium vaccinii</name>
    <dbReference type="NCBI Taxonomy" id="1108595"/>
    <lineage>
        <taxon>Bacteria</taxon>
        <taxon>Pseudomonadati</taxon>
        <taxon>Pseudomonadota</taxon>
        <taxon>Betaproteobacteria</taxon>
        <taxon>Neisseriales</taxon>
        <taxon>Chromobacteriaceae</taxon>
        <taxon>Chromobacterium</taxon>
    </lineage>
</organism>
<dbReference type="EMBL" id="CP017707">
    <property type="protein sequence ID" value="AOZ51836.1"/>
    <property type="molecule type" value="Genomic_DNA"/>
</dbReference>
<accession>A0A1D9LKN3</accession>
<dbReference type="RefSeq" id="WP_046166858.1">
    <property type="nucleotide sequence ID" value="NZ_CP017707.1"/>
</dbReference>
<feature type="transmembrane region" description="Helical" evidence="5">
    <location>
        <begin position="63"/>
        <end position="82"/>
    </location>
</feature>
<comment type="subcellular location">
    <subcellularLocation>
        <location evidence="1">Membrane</location>
        <topology evidence="1">Multi-pass membrane protein</topology>
    </subcellularLocation>
</comment>
<dbReference type="Pfam" id="PF00892">
    <property type="entry name" value="EamA"/>
    <property type="match status" value="2"/>
</dbReference>
<dbReference type="AlphaFoldDB" id="A0A1D9LKN3"/>
<dbReference type="KEGG" id="cvc:BKX93_18760"/>
<feature type="transmembrane region" description="Helical" evidence="5">
    <location>
        <begin position="238"/>
        <end position="257"/>
    </location>
</feature>
<keyword evidence="4 5" id="KW-0472">Membrane</keyword>
<dbReference type="GO" id="GO:0016020">
    <property type="term" value="C:membrane"/>
    <property type="evidence" value="ECO:0007669"/>
    <property type="project" value="UniProtKB-SubCell"/>
</dbReference>
<feature type="transmembrane region" description="Helical" evidence="5">
    <location>
        <begin position="33"/>
        <end position="51"/>
    </location>
</feature>
<dbReference type="GeneID" id="68843245"/>
<feature type="transmembrane region" description="Helical" evidence="5">
    <location>
        <begin position="7"/>
        <end position="27"/>
    </location>
</feature>
<dbReference type="PANTHER" id="PTHR32322">
    <property type="entry name" value="INNER MEMBRANE TRANSPORTER"/>
    <property type="match status" value="1"/>
</dbReference>
<feature type="transmembrane region" description="Helical" evidence="5">
    <location>
        <begin position="263"/>
        <end position="282"/>
    </location>
</feature>
<gene>
    <name evidence="7" type="ORF">BKX93_18760</name>
</gene>
<dbReference type="SUPFAM" id="SSF103481">
    <property type="entry name" value="Multidrug resistance efflux transporter EmrE"/>
    <property type="match status" value="2"/>
</dbReference>
<dbReference type="InterPro" id="IPR037185">
    <property type="entry name" value="EmrE-like"/>
</dbReference>
<evidence type="ECO:0000256" key="1">
    <source>
        <dbReference type="ARBA" id="ARBA00004141"/>
    </source>
</evidence>
<evidence type="ECO:0000256" key="2">
    <source>
        <dbReference type="ARBA" id="ARBA00022692"/>
    </source>
</evidence>
<sequence>MKLSHFFLAIFVMAIWGVNFSVIKIGLSSVDPFVLAGLRFALCALPAVFFIKRPSVPLKYMALYGLIFGVGLWGVVNVGIQVGISAGIASLILQFSAFFTMLLGAWVFKERLSPYQIYGMGIALLGLALIIAVTDGSVTYAGVVLVVLGAASWSVANVLVKKIAVRQIFEFLVWSSLFSPIPLFLISYFEHGWVGYVRLFNHFDGKALFSILFQVYPTTLFGYWVWNSLLKKYPVSTVAPLSLMVPIFGMLGSIAIFGESVGAVKLAAMVFILLGLIVGLYGHRVRTYFDFKTQSR</sequence>
<protein>
    <recommendedName>
        <fullName evidence="6">EamA domain-containing protein</fullName>
    </recommendedName>
</protein>
<dbReference type="Proteomes" id="UP000178776">
    <property type="component" value="Chromosome"/>
</dbReference>